<dbReference type="InterPro" id="IPR007607">
    <property type="entry name" value="BacA/B"/>
</dbReference>
<name>A0ABW3HJI8_9GAMM</name>
<evidence type="ECO:0000313" key="4">
    <source>
        <dbReference type="Proteomes" id="UP001597044"/>
    </source>
</evidence>
<organism evidence="3 4">
    <name type="scientific">Paraperlucidibaca wandonensis</name>
    <dbReference type="NCBI Taxonomy" id="1268273"/>
    <lineage>
        <taxon>Bacteria</taxon>
        <taxon>Pseudomonadati</taxon>
        <taxon>Pseudomonadota</taxon>
        <taxon>Gammaproteobacteria</taxon>
        <taxon>Moraxellales</taxon>
        <taxon>Moraxellaceae</taxon>
        <taxon>Paraperlucidibaca</taxon>
    </lineage>
</organism>
<reference evidence="4" key="1">
    <citation type="journal article" date="2019" name="Int. J. Syst. Evol. Microbiol.">
        <title>The Global Catalogue of Microorganisms (GCM) 10K type strain sequencing project: providing services to taxonomists for standard genome sequencing and annotation.</title>
        <authorList>
            <consortium name="The Broad Institute Genomics Platform"/>
            <consortium name="The Broad Institute Genome Sequencing Center for Infectious Disease"/>
            <person name="Wu L."/>
            <person name="Ma J."/>
        </authorList>
    </citation>
    <scope>NUCLEOTIDE SEQUENCE [LARGE SCALE GENOMIC DNA]</scope>
    <source>
        <strain evidence="4">CCUG 63419</strain>
    </source>
</reference>
<proteinExistence type="inferred from homology"/>
<feature type="region of interest" description="Disordered" evidence="2">
    <location>
        <begin position="120"/>
        <end position="146"/>
    </location>
</feature>
<dbReference type="PANTHER" id="PTHR35024:SF4">
    <property type="entry name" value="POLYMER-FORMING CYTOSKELETAL PROTEIN"/>
    <property type="match status" value="1"/>
</dbReference>
<evidence type="ECO:0000313" key="3">
    <source>
        <dbReference type="EMBL" id="MFD0950911.1"/>
    </source>
</evidence>
<dbReference type="Pfam" id="PF04519">
    <property type="entry name" value="Bactofilin"/>
    <property type="match status" value="1"/>
</dbReference>
<protein>
    <submittedName>
        <fullName evidence="3">Polymer-forming cytoskeletal protein</fullName>
    </submittedName>
</protein>
<dbReference type="RefSeq" id="WP_379072038.1">
    <property type="nucleotide sequence ID" value="NZ_JBHTIT010000001.1"/>
</dbReference>
<dbReference type="EMBL" id="JBHTIT010000001">
    <property type="protein sequence ID" value="MFD0950911.1"/>
    <property type="molecule type" value="Genomic_DNA"/>
</dbReference>
<dbReference type="Proteomes" id="UP001597044">
    <property type="component" value="Unassembled WGS sequence"/>
</dbReference>
<keyword evidence="4" id="KW-1185">Reference proteome</keyword>
<accession>A0ABW3HJI8</accession>
<dbReference type="PANTHER" id="PTHR35024">
    <property type="entry name" value="HYPOTHETICAL CYTOSOLIC PROTEIN"/>
    <property type="match status" value="1"/>
</dbReference>
<comment type="similarity">
    <text evidence="1">Belongs to the bactofilin family.</text>
</comment>
<sequence length="146" mass="15396">MFKKSKNDPAAYKDHSFISSQSTIQGNISFVGGLHVEGRIEGNINSKEGCLMVHGHVAGDIDVPNAIISGTVHGNITCSGHLELAKGARVHGVVTYQNMEMQLGAEVVGRLCVLSAEQSSPKNASSKAESKADAEQARPVTNVRAV</sequence>
<evidence type="ECO:0000256" key="1">
    <source>
        <dbReference type="ARBA" id="ARBA00044755"/>
    </source>
</evidence>
<evidence type="ECO:0000256" key="2">
    <source>
        <dbReference type="SAM" id="MobiDB-lite"/>
    </source>
</evidence>
<comment type="caution">
    <text evidence="3">The sequence shown here is derived from an EMBL/GenBank/DDBJ whole genome shotgun (WGS) entry which is preliminary data.</text>
</comment>
<gene>
    <name evidence="3" type="ORF">ACFQ0F_11005</name>
</gene>